<dbReference type="InterPro" id="IPR004150">
    <property type="entry name" value="NAD_DNA_ligase_OB"/>
</dbReference>
<keyword evidence="4 12" id="KW-0479">Metal-binding</keyword>
<dbReference type="InterPro" id="IPR041663">
    <property type="entry name" value="DisA/LigA_HHH"/>
</dbReference>
<keyword evidence="3 12" id="KW-0235">DNA replication</keyword>
<feature type="binding site" evidence="12">
    <location>
        <position position="365"/>
    </location>
    <ligand>
        <name>NAD(+)</name>
        <dbReference type="ChEBI" id="CHEBI:57540"/>
    </ligand>
</feature>
<dbReference type="Proteomes" id="UP000199569">
    <property type="component" value="Unassembled WGS sequence"/>
</dbReference>
<dbReference type="GO" id="GO:0003911">
    <property type="term" value="F:DNA ligase (NAD+) activity"/>
    <property type="evidence" value="ECO:0007669"/>
    <property type="project" value="UniProtKB-UniRule"/>
</dbReference>
<sequence length="755" mass="82868">MEVDLPNVPGQSILCTGESPPERYGSFNPNLDSIMPAKNIPSLKSVDELTLKEARAEHEALSTEIAEHDRRYYEEDAPTVSDAEYDTLRKRYEALEGMFPELKTSESLTQKVGSRASEKFAKIRHRVPMLSLANGFADEEVEEFVERIRRFLQWKADAPLVFTAEPKIDGLSLSLRYEKGKLVSAATRGDGAEGEDVTANARTVDDIPHVLKGSDIPDVFEVRGEVYLSHKDFAAINERQEAAGKPLFANPRNAAAGSLRQLDPKITASRPLCFFAYAWGEVSKMPADTQYGMMEALRGFGFTVNKLTRRCSSIAEMLEHYHEIETDRANLGYDIDGVVYKVDDLGLQQRLGFVSRSPRWALAHKFPAQKAVTVLEGIEINVGRTGSLNPIARLRPVTVGGVVVSNATLHNEDYIKGIGGNGEKIREGVDIRIGDTVIINRAGDVIPKVLDVVLEKRLDDAKPYEFPTQCPACGSHAVREVNPRTGKEDAVRRCTGGLICPAQARERLKHFVSRNAFDIEGMGEQRIDEFYEEGLVQRPQDIFTLAERNARSLKRLENREGWGATSVSNLFAAIEARRSIALNRFIFALGIPHIGETSARLLARHFHTFDALREAAKAAADPESEAHAELTAIGGIGPVVAETVVEFFKEEHNEEMLDALLAQVNVEPMEAPATLNSPVAGKTVVFTGSLEQMTREEAKAMAERLGAKVAGSVSKKTDIVVAGPGAGSKLAKAAEFGVQVMDEDGWFALVGRNGS</sequence>
<keyword evidence="6 12" id="KW-0862">Zinc</keyword>
<dbReference type="InterPro" id="IPR018239">
    <property type="entry name" value="DNA_ligase_AS"/>
</dbReference>
<feature type="domain" description="BRCT" evidence="14">
    <location>
        <begin position="674"/>
        <end position="747"/>
    </location>
</feature>
<organism evidence="15 16">
    <name type="scientific">Microvirga guangxiensis</name>
    <dbReference type="NCBI Taxonomy" id="549386"/>
    <lineage>
        <taxon>Bacteria</taxon>
        <taxon>Pseudomonadati</taxon>
        <taxon>Pseudomonadota</taxon>
        <taxon>Alphaproteobacteria</taxon>
        <taxon>Hyphomicrobiales</taxon>
        <taxon>Methylobacteriaceae</taxon>
        <taxon>Microvirga</taxon>
    </lineage>
</organism>
<reference evidence="15 16" key="1">
    <citation type="submission" date="2016-10" db="EMBL/GenBank/DDBJ databases">
        <authorList>
            <person name="de Groot N.N."/>
        </authorList>
    </citation>
    <scope>NUCLEOTIDE SEQUENCE [LARGE SCALE GENOMIC DNA]</scope>
    <source>
        <strain evidence="15 16">CGMCC 1.7666</strain>
    </source>
</reference>
<dbReference type="InterPro" id="IPR004149">
    <property type="entry name" value="Znf_DNAligase_C4"/>
</dbReference>
<dbReference type="NCBIfam" id="TIGR00575">
    <property type="entry name" value="dnlj"/>
    <property type="match status" value="1"/>
</dbReference>
<dbReference type="FunFam" id="3.30.470.30:FF:000001">
    <property type="entry name" value="DNA ligase"/>
    <property type="match status" value="1"/>
</dbReference>
<evidence type="ECO:0000256" key="4">
    <source>
        <dbReference type="ARBA" id="ARBA00022723"/>
    </source>
</evidence>
<dbReference type="Gene3D" id="3.30.470.30">
    <property type="entry name" value="DNA ligase/mRNA capping enzyme"/>
    <property type="match status" value="1"/>
</dbReference>
<dbReference type="SUPFAM" id="SSF52113">
    <property type="entry name" value="BRCT domain"/>
    <property type="match status" value="1"/>
</dbReference>
<evidence type="ECO:0000256" key="8">
    <source>
        <dbReference type="ARBA" id="ARBA00023027"/>
    </source>
</evidence>
<dbReference type="GO" id="GO:0003677">
    <property type="term" value="F:DNA binding"/>
    <property type="evidence" value="ECO:0007669"/>
    <property type="project" value="InterPro"/>
</dbReference>
<evidence type="ECO:0000256" key="5">
    <source>
        <dbReference type="ARBA" id="ARBA00022763"/>
    </source>
</evidence>
<feature type="binding site" evidence="12">
    <location>
        <position position="341"/>
    </location>
    <ligand>
        <name>NAD(+)</name>
        <dbReference type="ChEBI" id="CHEBI:57540"/>
    </ligand>
</feature>
<dbReference type="SUPFAM" id="SSF50249">
    <property type="entry name" value="Nucleic acid-binding proteins"/>
    <property type="match status" value="1"/>
</dbReference>
<feature type="binding site" evidence="12">
    <location>
        <position position="500"/>
    </location>
    <ligand>
        <name>Zn(2+)</name>
        <dbReference type="ChEBI" id="CHEBI:29105"/>
    </ligand>
</feature>
<dbReference type="STRING" id="549386.SAMN02927923_01999"/>
<dbReference type="Pfam" id="PF01653">
    <property type="entry name" value="DNA_ligase_aden"/>
    <property type="match status" value="1"/>
</dbReference>
<evidence type="ECO:0000256" key="6">
    <source>
        <dbReference type="ARBA" id="ARBA00022833"/>
    </source>
</evidence>
<dbReference type="Pfam" id="PF03119">
    <property type="entry name" value="DNA_ligase_ZBD"/>
    <property type="match status" value="1"/>
</dbReference>
<dbReference type="InterPro" id="IPR013839">
    <property type="entry name" value="DNAligase_adenylation"/>
</dbReference>
<dbReference type="Gene3D" id="1.10.150.20">
    <property type="entry name" value="5' to 3' exonuclease, C-terminal subdomain"/>
    <property type="match status" value="2"/>
</dbReference>
<evidence type="ECO:0000256" key="13">
    <source>
        <dbReference type="SAM" id="MobiDB-lite"/>
    </source>
</evidence>
<keyword evidence="2 12" id="KW-0436">Ligase</keyword>
<proteinExistence type="inferred from homology"/>
<dbReference type="Gene3D" id="3.40.50.10190">
    <property type="entry name" value="BRCT domain"/>
    <property type="match status" value="1"/>
</dbReference>
<evidence type="ECO:0000256" key="7">
    <source>
        <dbReference type="ARBA" id="ARBA00022842"/>
    </source>
</evidence>
<dbReference type="InterPro" id="IPR003583">
    <property type="entry name" value="Hlx-hairpin-Hlx_DNA-bd_motif"/>
</dbReference>
<evidence type="ECO:0000256" key="1">
    <source>
        <dbReference type="ARBA" id="ARBA00004067"/>
    </source>
</evidence>
<dbReference type="EMBL" id="FMVJ01000005">
    <property type="protein sequence ID" value="SCY69395.1"/>
    <property type="molecule type" value="Genomic_DNA"/>
</dbReference>
<keyword evidence="5 12" id="KW-0227">DNA damage</keyword>
<dbReference type="GO" id="GO:0006281">
    <property type="term" value="P:DNA repair"/>
    <property type="evidence" value="ECO:0007669"/>
    <property type="project" value="UniProtKB-KW"/>
</dbReference>
<dbReference type="CDD" id="cd00114">
    <property type="entry name" value="LIGANc"/>
    <property type="match status" value="1"/>
</dbReference>
<comment type="catalytic activity">
    <reaction evidence="11 12">
        <text>NAD(+) + (deoxyribonucleotide)n-3'-hydroxyl + 5'-phospho-(deoxyribonucleotide)m = (deoxyribonucleotide)n+m + AMP + beta-nicotinamide D-nucleotide.</text>
        <dbReference type="EC" id="6.5.1.2"/>
    </reaction>
</comment>
<keyword evidence="16" id="KW-1185">Reference proteome</keyword>
<dbReference type="SMART" id="SM00278">
    <property type="entry name" value="HhH1"/>
    <property type="match status" value="3"/>
</dbReference>
<dbReference type="InterPro" id="IPR001357">
    <property type="entry name" value="BRCT_dom"/>
</dbReference>
<keyword evidence="10 12" id="KW-0464">Manganese</keyword>
<dbReference type="PANTHER" id="PTHR23389">
    <property type="entry name" value="CHROMOSOME TRANSMISSION FIDELITY FACTOR 18"/>
    <property type="match status" value="1"/>
</dbReference>
<comment type="similarity">
    <text evidence="12">Belongs to the NAD-dependent DNA ligase family. LigA subfamily.</text>
</comment>
<dbReference type="PROSITE" id="PS01055">
    <property type="entry name" value="DNA_LIGASE_N1"/>
    <property type="match status" value="1"/>
</dbReference>
<dbReference type="InterPro" id="IPR036420">
    <property type="entry name" value="BRCT_dom_sf"/>
</dbReference>
<dbReference type="AlphaFoldDB" id="A0A1G5HZU3"/>
<comment type="cofactor">
    <cofactor evidence="12">
        <name>Mg(2+)</name>
        <dbReference type="ChEBI" id="CHEBI:18420"/>
    </cofactor>
    <cofactor evidence="12">
        <name>Mn(2+)</name>
        <dbReference type="ChEBI" id="CHEBI:29035"/>
    </cofactor>
</comment>
<dbReference type="GO" id="GO:0006260">
    <property type="term" value="P:DNA replication"/>
    <property type="evidence" value="ECO:0007669"/>
    <property type="project" value="UniProtKB-KW"/>
</dbReference>
<evidence type="ECO:0000256" key="12">
    <source>
        <dbReference type="HAMAP-Rule" id="MF_01588"/>
    </source>
</evidence>
<dbReference type="Pfam" id="PF00533">
    <property type="entry name" value="BRCT"/>
    <property type="match status" value="1"/>
</dbReference>
<dbReference type="HAMAP" id="MF_01588">
    <property type="entry name" value="DNA_ligase_A"/>
    <property type="match status" value="1"/>
</dbReference>
<dbReference type="InterPro" id="IPR010994">
    <property type="entry name" value="RuvA_2-like"/>
</dbReference>
<dbReference type="PANTHER" id="PTHR23389:SF9">
    <property type="entry name" value="DNA LIGASE"/>
    <property type="match status" value="1"/>
</dbReference>
<dbReference type="Gene3D" id="2.40.50.140">
    <property type="entry name" value="Nucleic acid-binding proteins"/>
    <property type="match status" value="1"/>
</dbReference>
<feature type="binding site" evidence="12">
    <location>
        <position position="225"/>
    </location>
    <ligand>
        <name>NAD(+)</name>
        <dbReference type="ChEBI" id="CHEBI:57540"/>
    </ligand>
</feature>
<dbReference type="Gene3D" id="6.20.10.30">
    <property type="match status" value="1"/>
</dbReference>
<dbReference type="Pfam" id="PF03120">
    <property type="entry name" value="OB_DNA_ligase"/>
    <property type="match status" value="1"/>
</dbReference>
<comment type="caution">
    <text evidence="12">Lacks conserved residue(s) required for the propagation of feature annotation.</text>
</comment>
<evidence type="ECO:0000256" key="2">
    <source>
        <dbReference type="ARBA" id="ARBA00022598"/>
    </source>
</evidence>
<keyword evidence="9 12" id="KW-0234">DNA repair</keyword>
<evidence type="ECO:0000256" key="3">
    <source>
        <dbReference type="ARBA" id="ARBA00022705"/>
    </source>
</evidence>
<dbReference type="EC" id="6.5.1.2" evidence="12"/>
<dbReference type="SMART" id="SM00532">
    <property type="entry name" value="LIGANc"/>
    <property type="match status" value="1"/>
</dbReference>
<evidence type="ECO:0000256" key="10">
    <source>
        <dbReference type="ARBA" id="ARBA00023211"/>
    </source>
</evidence>
<comment type="function">
    <text evidence="1 12">DNA ligase that catalyzes the formation of phosphodiester linkages between 5'-phosphoryl and 3'-hydroxyl groups in double-stranded DNA using NAD as a coenzyme and as the energy source for the reaction. It is essential for DNA replication and repair of damaged DNA.</text>
</comment>
<name>A0A1G5HZU3_9HYPH</name>
<feature type="binding site" evidence="12">
    <location>
        <position position="470"/>
    </location>
    <ligand>
        <name>Zn(2+)</name>
        <dbReference type="ChEBI" id="CHEBI:29105"/>
    </ligand>
</feature>
<evidence type="ECO:0000256" key="11">
    <source>
        <dbReference type="ARBA" id="ARBA00034005"/>
    </source>
</evidence>
<evidence type="ECO:0000313" key="15">
    <source>
        <dbReference type="EMBL" id="SCY69395.1"/>
    </source>
</evidence>
<dbReference type="Pfam" id="PF12826">
    <property type="entry name" value="HHH_2"/>
    <property type="match status" value="1"/>
</dbReference>
<dbReference type="NCBIfam" id="NF005932">
    <property type="entry name" value="PRK07956.1"/>
    <property type="match status" value="1"/>
</dbReference>
<dbReference type="CDD" id="cd17748">
    <property type="entry name" value="BRCT_DNA_ligase_like"/>
    <property type="match status" value="1"/>
</dbReference>
<dbReference type="InterPro" id="IPR001679">
    <property type="entry name" value="DNA_ligase"/>
</dbReference>
<accession>A0A1G5HZU3</accession>
<dbReference type="SMART" id="SM00292">
    <property type="entry name" value="BRCT"/>
    <property type="match status" value="1"/>
</dbReference>
<dbReference type="GO" id="GO:0005829">
    <property type="term" value="C:cytosol"/>
    <property type="evidence" value="ECO:0007669"/>
    <property type="project" value="TreeGrafter"/>
</dbReference>
<evidence type="ECO:0000259" key="14">
    <source>
        <dbReference type="PROSITE" id="PS50172"/>
    </source>
</evidence>
<dbReference type="InterPro" id="IPR013840">
    <property type="entry name" value="DNAligase_N"/>
</dbReference>
<dbReference type="PROSITE" id="PS50172">
    <property type="entry name" value="BRCT"/>
    <property type="match status" value="1"/>
</dbReference>
<dbReference type="SUPFAM" id="SSF56091">
    <property type="entry name" value="DNA ligase/mRNA capping enzyme, catalytic domain"/>
    <property type="match status" value="1"/>
</dbReference>
<keyword evidence="8 12" id="KW-0520">NAD</keyword>
<feature type="binding site" evidence="12">
    <location>
        <position position="188"/>
    </location>
    <ligand>
        <name>NAD(+)</name>
        <dbReference type="ChEBI" id="CHEBI:57540"/>
    </ligand>
</feature>
<protein>
    <recommendedName>
        <fullName evidence="12">DNA ligase</fullName>
        <ecNumber evidence="12">6.5.1.2</ecNumber>
    </recommendedName>
    <alternativeName>
        <fullName evidence="12">Polydeoxyribonucleotide synthase [NAD(+)]</fullName>
    </alternativeName>
</protein>
<feature type="binding site" evidence="12">
    <location>
        <begin position="82"/>
        <end position="86"/>
    </location>
    <ligand>
        <name>NAD(+)</name>
        <dbReference type="ChEBI" id="CHEBI:57540"/>
    </ligand>
</feature>
<evidence type="ECO:0000256" key="9">
    <source>
        <dbReference type="ARBA" id="ARBA00023204"/>
    </source>
</evidence>
<feature type="binding site" evidence="12">
    <location>
        <position position="473"/>
    </location>
    <ligand>
        <name>Zn(2+)</name>
        <dbReference type="ChEBI" id="CHEBI:29105"/>
    </ligand>
</feature>
<dbReference type="GO" id="GO:0046872">
    <property type="term" value="F:metal ion binding"/>
    <property type="evidence" value="ECO:0007669"/>
    <property type="project" value="UniProtKB-KW"/>
</dbReference>
<dbReference type="InterPro" id="IPR012340">
    <property type="entry name" value="NA-bd_OB-fold"/>
</dbReference>
<dbReference type="SUPFAM" id="SSF47781">
    <property type="entry name" value="RuvA domain 2-like"/>
    <property type="match status" value="1"/>
</dbReference>
<feature type="binding site" evidence="12">
    <location>
        <position position="165"/>
    </location>
    <ligand>
        <name>NAD(+)</name>
        <dbReference type="ChEBI" id="CHEBI:57540"/>
    </ligand>
</feature>
<evidence type="ECO:0000313" key="16">
    <source>
        <dbReference type="Proteomes" id="UP000199569"/>
    </source>
</evidence>
<keyword evidence="7 12" id="KW-0460">Magnesium</keyword>
<feature type="active site" description="N6-AMP-lysine intermediate" evidence="12">
    <location>
        <position position="167"/>
    </location>
</feature>
<feature type="binding site" evidence="12">
    <location>
        <begin position="131"/>
        <end position="132"/>
    </location>
    <ligand>
        <name>NAD(+)</name>
        <dbReference type="ChEBI" id="CHEBI:57540"/>
    </ligand>
</feature>
<dbReference type="Gene3D" id="1.10.287.610">
    <property type="entry name" value="Helix hairpin bin"/>
    <property type="match status" value="1"/>
</dbReference>
<dbReference type="PIRSF" id="PIRSF001604">
    <property type="entry name" value="LigA"/>
    <property type="match status" value="1"/>
</dbReference>
<gene>
    <name evidence="12" type="primary">ligA</name>
    <name evidence="15" type="ORF">SAMN02927923_01999</name>
</gene>
<feature type="region of interest" description="Disordered" evidence="13">
    <location>
        <begin position="1"/>
        <end position="22"/>
    </location>
</feature>